<keyword evidence="2" id="KW-1185">Reference proteome</keyword>
<evidence type="ECO:0000313" key="1">
    <source>
        <dbReference type="EMBL" id="AEH11001.1"/>
    </source>
</evidence>
<sequence>MPRNKPTAAPDVTVTAVGTVRPGSPLDRLFNHGECLIGCGRQADAPNALCATCQAKAEADR</sequence>
<name>F8B487_9ACTN</name>
<dbReference type="RefSeq" id="WP_013874881.1">
    <property type="nucleotide sequence ID" value="NC_015656.1"/>
</dbReference>
<organism evidence="1 2">
    <name type="scientific">Candidatus Protofrankia datiscae</name>
    <dbReference type="NCBI Taxonomy" id="2716812"/>
    <lineage>
        <taxon>Bacteria</taxon>
        <taxon>Bacillati</taxon>
        <taxon>Actinomycetota</taxon>
        <taxon>Actinomycetes</taxon>
        <taxon>Frankiales</taxon>
        <taxon>Frankiaceae</taxon>
        <taxon>Protofrankia</taxon>
    </lineage>
</organism>
<dbReference type="Proteomes" id="UP000001549">
    <property type="component" value="Chromosome"/>
</dbReference>
<dbReference type="AlphaFoldDB" id="F8B487"/>
<reference evidence="1 2" key="1">
    <citation type="submission" date="2011-05" db="EMBL/GenBank/DDBJ databases">
        <title>Complete sequence of chromosome of Frankia symbiont of Datisca glomerata.</title>
        <authorList>
            <consortium name="US DOE Joint Genome Institute"/>
            <person name="Lucas S."/>
            <person name="Han J."/>
            <person name="Lapidus A."/>
            <person name="Cheng J.-F."/>
            <person name="Goodwin L."/>
            <person name="Pitluck S."/>
            <person name="Peters L."/>
            <person name="Mikhailova N."/>
            <person name="Chertkov O."/>
            <person name="Teshima H."/>
            <person name="Han C."/>
            <person name="Tapia R."/>
            <person name="Land M."/>
            <person name="Hauser L."/>
            <person name="Kyrpides N."/>
            <person name="Ivanova N."/>
            <person name="Pagani I."/>
            <person name="Berry A."/>
            <person name="Pawlowski K."/>
            <person name="Persson T."/>
            <person name="Vanden Heuvel B."/>
            <person name="Benson D."/>
            <person name="Woyke T."/>
        </authorList>
    </citation>
    <scope>NUCLEOTIDE SEQUENCE [LARGE SCALE GENOMIC DNA]</scope>
    <source>
        <strain evidence="2">4085684</strain>
    </source>
</reference>
<dbReference type="STRING" id="656024.FsymDg_3724"/>
<dbReference type="HOGENOM" id="CLU_2915819_0_0_11"/>
<accession>F8B487</accession>
<gene>
    <name evidence="1" type="ordered locus">FsymDg_3724</name>
</gene>
<protein>
    <submittedName>
        <fullName evidence="1">Uncharacterized protein</fullName>
    </submittedName>
</protein>
<evidence type="ECO:0000313" key="2">
    <source>
        <dbReference type="Proteomes" id="UP000001549"/>
    </source>
</evidence>
<proteinExistence type="predicted"/>
<dbReference type="EMBL" id="CP002801">
    <property type="protein sequence ID" value="AEH11001.1"/>
    <property type="molecule type" value="Genomic_DNA"/>
</dbReference>
<dbReference type="KEGG" id="fsy:FsymDg_3724"/>